<organism evidence="2 3">
    <name type="scientific">Chelatococcus asaccharovorans</name>
    <dbReference type="NCBI Taxonomy" id="28210"/>
    <lineage>
        <taxon>Bacteria</taxon>
        <taxon>Pseudomonadati</taxon>
        <taxon>Pseudomonadota</taxon>
        <taxon>Alphaproteobacteria</taxon>
        <taxon>Hyphomicrobiales</taxon>
        <taxon>Chelatococcaceae</taxon>
        <taxon>Chelatococcus</taxon>
    </lineage>
</organism>
<dbReference type="RefSeq" id="WP_110378661.1">
    <property type="nucleotide sequence ID" value="NZ_JAHBRY010000001.1"/>
</dbReference>
<dbReference type="Proteomes" id="UP000248021">
    <property type="component" value="Unassembled WGS sequence"/>
</dbReference>
<evidence type="ECO:0000256" key="1">
    <source>
        <dbReference type="SAM" id="Phobius"/>
    </source>
</evidence>
<gene>
    <name evidence="2" type="ORF">C7450_13010</name>
</gene>
<protein>
    <submittedName>
        <fullName evidence="2">Uncharacterized protein</fullName>
    </submittedName>
</protein>
<feature type="transmembrane region" description="Helical" evidence="1">
    <location>
        <begin position="98"/>
        <end position="118"/>
    </location>
</feature>
<evidence type="ECO:0000313" key="2">
    <source>
        <dbReference type="EMBL" id="PXW50198.1"/>
    </source>
</evidence>
<sequence length="151" mass="16650">MNDRRIQKVGFVLATALLWAGVFMSGLLPLGAGYAYVVILALIALFTLGERGAYPFVGKHGVKHRLAFWLYALAVLAYATLARNHSALFWYPTDSPRWINAIPIVYGVAALARGWHIILRGRGEGLLGAFLRAMPGNIVRFPEVEAKQDRA</sequence>
<feature type="transmembrane region" description="Helical" evidence="1">
    <location>
        <begin position="66"/>
        <end position="86"/>
    </location>
</feature>
<accession>A0A2V3TRT5</accession>
<keyword evidence="1" id="KW-0472">Membrane</keyword>
<name>A0A2V3TRT5_9HYPH</name>
<evidence type="ECO:0000313" key="3">
    <source>
        <dbReference type="Proteomes" id="UP000248021"/>
    </source>
</evidence>
<comment type="caution">
    <text evidence="2">The sequence shown here is derived from an EMBL/GenBank/DDBJ whole genome shotgun (WGS) entry which is preliminary data.</text>
</comment>
<feature type="transmembrane region" description="Helical" evidence="1">
    <location>
        <begin position="9"/>
        <end position="28"/>
    </location>
</feature>
<keyword evidence="1" id="KW-0812">Transmembrane</keyword>
<dbReference type="EMBL" id="QJJK01000030">
    <property type="protein sequence ID" value="PXW50198.1"/>
    <property type="molecule type" value="Genomic_DNA"/>
</dbReference>
<reference evidence="2 3" key="1">
    <citation type="submission" date="2018-05" db="EMBL/GenBank/DDBJ databases">
        <title>Genomic Encyclopedia of Type Strains, Phase IV (KMG-IV): sequencing the most valuable type-strain genomes for metagenomic binning, comparative biology and taxonomic classification.</title>
        <authorList>
            <person name="Goeker M."/>
        </authorList>
    </citation>
    <scope>NUCLEOTIDE SEQUENCE [LARGE SCALE GENOMIC DNA]</scope>
    <source>
        <strain evidence="2 3">DSM 6462</strain>
    </source>
</reference>
<proteinExistence type="predicted"/>
<keyword evidence="1" id="KW-1133">Transmembrane helix</keyword>
<feature type="transmembrane region" description="Helical" evidence="1">
    <location>
        <begin position="34"/>
        <end position="54"/>
    </location>
</feature>
<keyword evidence="3" id="KW-1185">Reference proteome</keyword>
<dbReference type="AlphaFoldDB" id="A0A2V3TRT5"/>